<gene>
    <name evidence="1" type="ORF">GCM10009799_16760</name>
</gene>
<organism evidence="1 2">
    <name type="scientific">Nocardiopsis rhodophaea</name>
    <dbReference type="NCBI Taxonomy" id="280238"/>
    <lineage>
        <taxon>Bacteria</taxon>
        <taxon>Bacillati</taxon>
        <taxon>Actinomycetota</taxon>
        <taxon>Actinomycetes</taxon>
        <taxon>Streptosporangiales</taxon>
        <taxon>Nocardiopsidaceae</taxon>
        <taxon>Nocardiopsis</taxon>
    </lineage>
</organism>
<reference evidence="1 2" key="1">
    <citation type="journal article" date="2019" name="Int. J. Syst. Evol. Microbiol.">
        <title>The Global Catalogue of Microorganisms (GCM) 10K type strain sequencing project: providing services to taxonomists for standard genome sequencing and annotation.</title>
        <authorList>
            <consortium name="The Broad Institute Genomics Platform"/>
            <consortium name="The Broad Institute Genome Sequencing Center for Infectious Disease"/>
            <person name="Wu L."/>
            <person name="Ma J."/>
        </authorList>
    </citation>
    <scope>NUCLEOTIDE SEQUENCE [LARGE SCALE GENOMIC DNA]</scope>
    <source>
        <strain evidence="1 2">JCM 15313</strain>
    </source>
</reference>
<accession>A0ABN2SRW6</accession>
<dbReference type="Proteomes" id="UP001501585">
    <property type="component" value="Unassembled WGS sequence"/>
</dbReference>
<evidence type="ECO:0000313" key="1">
    <source>
        <dbReference type="EMBL" id="GAA1991521.1"/>
    </source>
</evidence>
<sequence>MGARASGANIYGIAGSFRVVRDEAGEMPFSVGWSVDDTITGIRVVVESVTIERATMRAIRYMS</sequence>
<keyword evidence="2" id="KW-1185">Reference proteome</keyword>
<protein>
    <submittedName>
        <fullName evidence="1">Uncharacterized protein</fullName>
    </submittedName>
</protein>
<proteinExistence type="predicted"/>
<dbReference type="EMBL" id="BAAAPC010000006">
    <property type="protein sequence ID" value="GAA1991521.1"/>
    <property type="molecule type" value="Genomic_DNA"/>
</dbReference>
<comment type="caution">
    <text evidence="1">The sequence shown here is derived from an EMBL/GenBank/DDBJ whole genome shotgun (WGS) entry which is preliminary data.</text>
</comment>
<evidence type="ECO:0000313" key="2">
    <source>
        <dbReference type="Proteomes" id="UP001501585"/>
    </source>
</evidence>
<name>A0ABN2SRW6_9ACTN</name>